<keyword evidence="3" id="KW-1185">Reference proteome</keyword>
<dbReference type="AlphaFoldDB" id="A0A5C4SXD2"/>
<evidence type="ECO:0000313" key="2">
    <source>
        <dbReference type="EMBL" id="TNJ60292.1"/>
    </source>
</evidence>
<dbReference type="RefSeq" id="WP_139607099.1">
    <property type="nucleotide sequence ID" value="NZ_VDCQ01000085.1"/>
</dbReference>
<evidence type="ECO:0000256" key="1">
    <source>
        <dbReference type="SAM" id="MobiDB-lite"/>
    </source>
</evidence>
<organism evidence="2 3">
    <name type="scientific">Paenibacillus hemerocallicola</name>
    <dbReference type="NCBI Taxonomy" id="1172614"/>
    <lineage>
        <taxon>Bacteria</taxon>
        <taxon>Bacillati</taxon>
        <taxon>Bacillota</taxon>
        <taxon>Bacilli</taxon>
        <taxon>Bacillales</taxon>
        <taxon>Paenibacillaceae</taxon>
        <taxon>Paenibacillus</taxon>
    </lineage>
</organism>
<dbReference type="Proteomes" id="UP000307943">
    <property type="component" value="Unassembled WGS sequence"/>
</dbReference>
<evidence type="ECO:0000313" key="3">
    <source>
        <dbReference type="Proteomes" id="UP000307943"/>
    </source>
</evidence>
<comment type="caution">
    <text evidence="2">The sequence shown here is derived from an EMBL/GenBank/DDBJ whole genome shotgun (WGS) entry which is preliminary data.</text>
</comment>
<sequence>MRLHSHAYAAKTQVRNQNHQPAKSSGHSGSGTVASHPLFSAGGIMHLQRTVGNRAVGGLLQRALTTNHQLTQQGNPYMAESPAIQRTLEINGYEKTAEEVPADYDELKSKNIKGLTEDNFEQARSIVTGWAERNMVKSFTDMNMAFTAAVRQLGEFQDFKDQGGNQDLEDDLRGFGFTQEEVWRIYDVLGDSGMYMEKPMATELQNFKEVHEWTGVDICCSAMGYDSFETLLLGMKGKKFAEHATTMGVAHLAEIAGGKQPADVQTLITNLGAPFLATIPADVAQLMIGAPARQLAVAAHQGTMGPCLDSVARANQLFGLLAWESPANVATMLGFPGISLEDVEYMRTRSVNGGVLIGYLTEASEYGMSAAEQKSILNSHANDTLPNLKTFLQVHVEGKADLKGAEIGKLYKDGRAAISFRETRQTAQERIEGGGFHIFTIQVGGTDVANEIHIHFSPGQNRFKEYSAAHIKPEAFSDIRHNIGYELAVELIGGIS</sequence>
<accession>A0A5C4SXD2</accession>
<gene>
    <name evidence="2" type="ORF">FE784_36105</name>
</gene>
<dbReference type="OrthoDB" id="2485090at2"/>
<feature type="region of interest" description="Disordered" evidence="1">
    <location>
        <begin position="12"/>
        <end position="35"/>
    </location>
</feature>
<feature type="compositionally biased region" description="Polar residues" evidence="1">
    <location>
        <begin position="13"/>
        <end position="33"/>
    </location>
</feature>
<name>A0A5C4SXD2_9BACL</name>
<protein>
    <submittedName>
        <fullName evidence="2">Uncharacterized protein</fullName>
    </submittedName>
</protein>
<reference evidence="2 3" key="1">
    <citation type="submission" date="2019-05" db="EMBL/GenBank/DDBJ databases">
        <title>We sequenced the genome of Paenibacillus hemerocallicola KCTC 33185 for further insight into its adaptation and study the phylogeny of Paenibacillus.</title>
        <authorList>
            <person name="Narsing Rao M.P."/>
        </authorList>
    </citation>
    <scope>NUCLEOTIDE SEQUENCE [LARGE SCALE GENOMIC DNA]</scope>
    <source>
        <strain evidence="2 3">KCTC 33185</strain>
    </source>
</reference>
<proteinExistence type="predicted"/>
<dbReference type="EMBL" id="VDCQ01000085">
    <property type="protein sequence ID" value="TNJ60292.1"/>
    <property type="molecule type" value="Genomic_DNA"/>
</dbReference>